<comment type="cofactor">
    <cofactor evidence="1">
        <name>[4Fe-4S] cluster</name>
        <dbReference type="ChEBI" id="CHEBI:49883"/>
    </cofactor>
</comment>
<dbReference type="GO" id="GO:0031419">
    <property type="term" value="F:cobalamin binding"/>
    <property type="evidence" value="ECO:0007669"/>
    <property type="project" value="InterPro"/>
</dbReference>
<proteinExistence type="predicted"/>
<dbReference type="GO" id="GO:0003824">
    <property type="term" value="F:catalytic activity"/>
    <property type="evidence" value="ECO:0007669"/>
    <property type="project" value="InterPro"/>
</dbReference>
<evidence type="ECO:0000259" key="7">
    <source>
        <dbReference type="PROSITE" id="PS51918"/>
    </source>
</evidence>
<dbReference type="SFLD" id="SFLDG01123">
    <property type="entry name" value="methyltransferase_(Class_B)"/>
    <property type="match status" value="1"/>
</dbReference>
<keyword evidence="2" id="KW-0949">S-adenosyl-L-methionine</keyword>
<dbReference type="InterPro" id="IPR034466">
    <property type="entry name" value="Methyltransferase_Class_B"/>
</dbReference>
<keyword evidence="4" id="KW-0408">Iron</keyword>
<evidence type="ECO:0000256" key="3">
    <source>
        <dbReference type="ARBA" id="ARBA00022723"/>
    </source>
</evidence>
<dbReference type="SFLD" id="SFLDS00029">
    <property type="entry name" value="Radical_SAM"/>
    <property type="match status" value="1"/>
</dbReference>
<dbReference type="CDD" id="cd02068">
    <property type="entry name" value="radical_SAM_B12_BD"/>
    <property type="match status" value="1"/>
</dbReference>
<evidence type="ECO:0000256" key="5">
    <source>
        <dbReference type="ARBA" id="ARBA00023014"/>
    </source>
</evidence>
<accession>A0A382H3E0</accession>
<dbReference type="PROSITE" id="PS51918">
    <property type="entry name" value="RADICAL_SAM"/>
    <property type="match status" value="1"/>
</dbReference>
<dbReference type="Gene3D" id="3.80.30.20">
    <property type="entry name" value="tm_1862 like domain"/>
    <property type="match status" value="1"/>
</dbReference>
<feature type="non-terminal residue" evidence="8">
    <location>
        <position position="415"/>
    </location>
</feature>
<dbReference type="PANTHER" id="PTHR43409:SF16">
    <property type="entry name" value="SLR0320 PROTEIN"/>
    <property type="match status" value="1"/>
</dbReference>
<dbReference type="InterPro" id="IPR058240">
    <property type="entry name" value="rSAM_sf"/>
</dbReference>
<dbReference type="Pfam" id="PF04055">
    <property type="entry name" value="Radical_SAM"/>
    <property type="match status" value="1"/>
</dbReference>
<gene>
    <name evidence="8" type="ORF">METZ01_LOCUS234281</name>
</gene>
<dbReference type="InterPro" id="IPR023404">
    <property type="entry name" value="rSAM_horseshoe"/>
</dbReference>
<sequence>MRLLFIQPEFENIGIEYVSAALKREGHATDLVFIPKPFENTSFKVRDDDEGEENSKISKKIESFKPDVIGFSPFTSHFRWSVRKSEFIKQKFPEKFILFGGVHASFIPETTIEEESIDGVMVGEAEIAIVEFAKNFGDRAKLLKTPNLWIADKGEIRQNDLAPQIEMDDLPYPDKDLFYDIFPEYQKRSTFTFMASRGCPYQCTYCCNDIYFDLYKGQQTVRFQSPKYVVEQLKYFKNKFHFNRVDFMDDVLATKLERLEEMLPLYKKEIGLPWVCFMYPNRFTIQESVVKILKETGCEWMKVGVQSADEDYRRNILKRRETNDLVIKLADVCKKHKLSFSFDHILNMPGETTEGLIAAIRLYNRCKPVIVNFGSLIYLPKTQIVEHGLKYGEITEEDVRLINKGLDPMAGKSNI</sequence>
<dbReference type="AlphaFoldDB" id="A0A382H3E0"/>
<dbReference type="SUPFAM" id="SSF102114">
    <property type="entry name" value="Radical SAM enzymes"/>
    <property type="match status" value="1"/>
</dbReference>
<protein>
    <submittedName>
        <fullName evidence="8">Uncharacterized protein</fullName>
    </submittedName>
</protein>
<dbReference type="GO" id="GO:0005829">
    <property type="term" value="C:cytosol"/>
    <property type="evidence" value="ECO:0007669"/>
    <property type="project" value="TreeGrafter"/>
</dbReference>
<feature type="domain" description="Radical SAM core" evidence="7">
    <location>
        <begin position="185"/>
        <end position="415"/>
    </location>
</feature>
<dbReference type="EMBL" id="UINC01058775">
    <property type="protein sequence ID" value="SVB81427.1"/>
    <property type="molecule type" value="Genomic_DNA"/>
</dbReference>
<dbReference type="InterPro" id="IPR051198">
    <property type="entry name" value="BchE-like"/>
</dbReference>
<evidence type="ECO:0000313" key="8">
    <source>
        <dbReference type="EMBL" id="SVB81427.1"/>
    </source>
</evidence>
<evidence type="ECO:0000256" key="4">
    <source>
        <dbReference type="ARBA" id="ARBA00023004"/>
    </source>
</evidence>
<reference evidence="8" key="1">
    <citation type="submission" date="2018-05" db="EMBL/GenBank/DDBJ databases">
        <authorList>
            <person name="Lanie J.A."/>
            <person name="Ng W.-L."/>
            <person name="Kazmierczak K.M."/>
            <person name="Andrzejewski T.M."/>
            <person name="Davidsen T.M."/>
            <person name="Wayne K.J."/>
            <person name="Tettelin H."/>
            <person name="Glass J.I."/>
            <person name="Rusch D."/>
            <person name="Podicherti R."/>
            <person name="Tsui H.-C.T."/>
            <person name="Winkler M.E."/>
        </authorList>
    </citation>
    <scope>NUCLEOTIDE SEQUENCE</scope>
</reference>
<dbReference type="InterPro" id="IPR006638">
    <property type="entry name" value="Elp3/MiaA/NifB-like_rSAM"/>
</dbReference>
<feature type="domain" description="B12-binding" evidence="6">
    <location>
        <begin position="1"/>
        <end position="143"/>
    </location>
</feature>
<organism evidence="8">
    <name type="scientific">marine metagenome</name>
    <dbReference type="NCBI Taxonomy" id="408172"/>
    <lineage>
        <taxon>unclassified sequences</taxon>
        <taxon>metagenomes</taxon>
        <taxon>ecological metagenomes</taxon>
    </lineage>
</organism>
<keyword evidence="3" id="KW-0479">Metal-binding</keyword>
<dbReference type="InterPro" id="IPR036724">
    <property type="entry name" value="Cobalamin-bd_sf"/>
</dbReference>
<dbReference type="SUPFAM" id="SSF52242">
    <property type="entry name" value="Cobalamin (vitamin B12)-binding domain"/>
    <property type="match status" value="1"/>
</dbReference>
<dbReference type="GO" id="GO:0046872">
    <property type="term" value="F:metal ion binding"/>
    <property type="evidence" value="ECO:0007669"/>
    <property type="project" value="UniProtKB-KW"/>
</dbReference>
<dbReference type="Pfam" id="PF02310">
    <property type="entry name" value="B12-binding"/>
    <property type="match status" value="1"/>
</dbReference>
<evidence type="ECO:0000259" key="6">
    <source>
        <dbReference type="PROSITE" id="PS51332"/>
    </source>
</evidence>
<evidence type="ECO:0000256" key="1">
    <source>
        <dbReference type="ARBA" id="ARBA00001966"/>
    </source>
</evidence>
<dbReference type="PANTHER" id="PTHR43409">
    <property type="entry name" value="ANAEROBIC MAGNESIUM-PROTOPORPHYRIN IX MONOMETHYL ESTER CYCLASE-RELATED"/>
    <property type="match status" value="1"/>
</dbReference>
<dbReference type="GO" id="GO:0051539">
    <property type="term" value="F:4 iron, 4 sulfur cluster binding"/>
    <property type="evidence" value="ECO:0007669"/>
    <property type="project" value="UniProtKB-KW"/>
</dbReference>
<evidence type="ECO:0000256" key="2">
    <source>
        <dbReference type="ARBA" id="ARBA00022691"/>
    </source>
</evidence>
<dbReference type="Gene3D" id="3.40.50.280">
    <property type="entry name" value="Cobalamin-binding domain"/>
    <property type="match status" value="1"/>
</dbReference>
<dbReference type="SMART" id="SM00729">
    <property type="entry name" value="Elp3"/>
    <property type="match status" value="1"/>
</dbReference>
<dbReference type="InterPro" id="IPR006158">
    <property type="entry name" value="Cobalamin-bd"/>
</dbReference>
<dbReference type="PROSITE" id="PS51332">
    <property type="entry name" value="B12_BINDING"/>
    <property type="match status" value="1"/>
</dbReference>
<keyword evidence="5" id="KW-0411">Iron-sulfur</keyword>
<dbReference type="SFLD" id="SFLDG01082">
    <property type="entry name" value="B12-binding_domain_containing"/>
    <property type="match status" value="1"/>
</dbReference>
<dbReference type="InterPro" id="IPR007197">
    <property type="entry name" value="rSAM"/>
</dbReference>
<name>A0A382H3E0_9ZZZZ</name>
<dbReference type="CDD" id="cd01335">
    <property type="entry name" value="Radical_SAM"/>
    <property type="match status" value="1"/>
</dbReference>